<feature type="compositionally biased region" description="Polar residues" evidence="1">
    <location>
        <begin position="81"/>
        <end position="100"/>
    </location>
</feature>
<feature type="compositionally biased region" description="Polar residues" evidence="1">
    <location>
        <begin position="1"/>
        <end position="11"/>
    </location>
</feature>
<evidence type="ECO:0000256" key="1">
    <source>
        <dbReference type="SAM" id="MobiDB-lite"/>
    </source>
</evidence>
<accession>A0A9E7JGC2</accession>
<feature type="region of interest" description="Disordered" evidence="1">
    <location>
        <begin position="1"/>
        <end position="35"/>
    </location>
</feature>
<sequence length="166" mass="17493">MEAETESSSTILPKDSSPIPGSRIPNPKPSLLPLKSTSPWERNTCCCSCLSPVAEWSTTSPMIHRREVCSRSGEAAEVSESIASQSSTPRPHFSPSATKPVSSWAGISCSSASQSSFPDAPLPESERGHLLAGFSETAAIPAVSEEPLLPKEEDSVTVEVGELGLL</sequence>
<feature type="region of interest" description="Disordered" evidence="1">
    <location>
        <begin position="143"/>
        <end position="166"/>
    </location>
</feature>
<evidence type="ECO:0000313" key="3">
    <source>
        <dbReference type="Proteomes" id="UP001055439"/>
    </source>
</evidence>
<gene>
    <name evidence="2" type="ORF">MUK42_05539</name>
</gene>
<dbReference type="EMBL" id="CP097503">
    <property type="protein sequence ID" value="URD80115.1"/>
    <property type="molecule type" value="Genomic_DNA"/>
</dbReference>
<dbReference type="AlphaFoldDB" id="A0A9E7JGC2"/>
<reference evidence="2" key="1">
    <citation type="submission" date="2022-05" db="EMBL/GenBank/DDBJ databases">
        <title>The Musa troglodytarum L. genome provides insights into the mechanism of non-climacteric behaviour and enrichment of carotenoids.</title>
        <authorList>
            <person name="Wang J."/>
        </authorList>
    </citation>
    <scope>NUCLEOTIDE SEQUENCE</scope>
    <source>
        <tissue evidence="2">Leaf</tissue>
    </source>
</reference>
<organism evidence="2 3">
    <name type="scientific">Musa troglodytarum</name>
    <name type="common">fe'i banana</name>
    <dbReference type="NCBI Taxonomy" id="320322"/>
    <lineage>
        <taxon>Eukaryota</taxon>
        <taxon>Viridiplantae</taxon>
        <taxon>Streptophyta</taxon>
        <taxon>Embryophyta</taxon>
        <taxon>Tracheophyta</taxon>
        <taxon>Spermatophyta</taxon>
        <taxon>Magnoliopsida</taxon>
        <taxon>Liliopsida</taxon>
        <taxon>Zingiberales</taxon>
        <taxon>Musaceae</taxon>
        <taxon>Musa</taxon>
    </lineage>
</organism>
<keyword evidence="3" id="KW-1185">Reference proteome</keyword>
<feature type="region of interest" description="Disordered" evidence="1">
    <location>
        <begin position="70"/>
        <end position="100"/>
    </location>
</feature>
<evidence type="ECO:0000313" key="2">
    <source>
        <dbReference type="EMBL" id="URD80115.1"/>
    </source>
</evidence>
<protein>
    <submittedName>
        <fullName evidence="2">Uncharacterized protein</fullName>
    </submittedName>
</protein>
<dbReference type="Proteomes" id="UP001055439">
    <property type="component" value="Chromosome 10"/>
</dbReference>
<proteinExistence type="predicted"/>
<name>A0A9E7JGC2_9LILI</name>